<keyword evidence="22" id="KW-0325">Glycoprotein</keyword>
<dbReference type="InterPro" id="IPR002515">
    <property type="entry name" value="Znf_C2H2C"/>
</dbReference>
<evidence type="ECO:0000256" key="13">
    <source>
        <dbReference type="ARBA" id="ARBA00022837"/>
    </source>
</evidence>
<dbReference type="Pfam" id="PF21524">
    <property type="entry name" value="SAMD1_WH"/>
    <property type="match status" value="1"/>
</dbReference>
<evidence type="ECO:0000259" key="28">
    <source>
        <dbReference type="PROSITE" id="PS50016"/>
    </source>
</evidence>
<evidence type="ECO:0000256" key="10">
    <source>
        <dbReference type="ARBA" id="ARBA00022737"/>
    </source>
</evidence>
<dbReference type="Pfam" id="PF00628">
    <property type="entry name" value="PHD"/>
    <property type="match status" value="2"/>
</dbReference>
<evidence type="ECO:0000256" key="21">
    <source>
        <dbReference type="ARBA" id="ARBA00023163"/>
    </source>
</evidence>
<dbReference type="InterPro" id="IPR019787">
    <property type="entry name" value="Znf_PHD-finger"/>
</dbReference>
<dbReference type="FunFam" id="2.60.40.60:FF:000002">
    <property type="entry name" value="Protocadherin alpha 2"/>
    <property type="match status" value="1"/>
</dbReference>
<evidence type="ECO:0000256" key="16">
    <source>
        <dbReference type="ARBA" id="ARBA00022889"/>
    </source>
</evidence>
<evidence type="ECO:0000313" key="33">
    <source>
        <dbReference type="Proteomes" id="UP000596742"/>
    </source>
</evidence>
<feature type="domain" description="Cadherin" evidence="29">
    <location>
        <begin position="887"/>
        <end position="990"/>
    </location>
</feature>
<dbReference type="InterPro" id="IPR036060">
    <property type="entry name" value="Znf_C2H2C_sf"/>
</dbReference>
<proteinExistence type="predicted"/>
<feature type="domain" description="H15" evidence="30">
    <location>
        <begin position="94"/>
        <end position="166"/>
    </location>
</feature>
<evidence type="ECO:0000256" key="6">
    <source>
        <dbReference type="ARBA" id="ARBA00022553"/>
    </source>
</evidence>
<dbReference type="InterPro" id="IPR011011">
    <property type="entry name" value="Znf_FYVE_PHD"/>
</dbReference>
<feature type="domain" description="Cadherin" evidence="29">
    <location>
        <begin position="783"/>
        <end position="886"/>
    </location>
</feature>
<dbReference type="GO" id="GO:0005509">
    <property type="term" value="F:calcium ion binding"/>
    <property type="evidence" value="ECO:0007669"/>
    <property type="project" value="UniProtKB-UniRule"/>
</dbReference>
<dbReference type="InterPro" id="IPR005818">
    <property type="entry name" value="Histone_H1/H5_H15"/>
</dbReference>
<dbReference type="Gene3D" id="4.10.320.30">
    <property type="match status" value="1"/>
</dbReference>
<evidence type="ECO:0000259" key="31">
    <source>
        <dbReference type="PROSITE" id="PS52014"/>
    </source>
</evidence>
<dbReference type="SMART" id="SM00249">
    <property type="entry name" value="PHD"/>
    <property type="match status" value="2"/>
</dbReference>
<keyword evidence="8" id="KW-0479">Metal-binding</keyword>
<dbReference type="InterPro" id="IPR048589">
    <property type="entry name" value="SAMD1-like_WH"/>
</dbReference>
<dbReference type="FunFam" id="2.60.40.60:FF:000007">
    <property type="entry name" value="Protocadherin alpha 2"/>
    <property type="match status" value="1"/>
</dbReference>
<evidence type="ECO:0000256" key="14">
    <source>
        <dbReference type="ARBA" id="ARBA00022843"/>
    </source>
</evidence>
<dbReference type="EMBL" id="UYJE01005520">
    <property type="protein sequence ID" value="VDI37921.1"/>
    <property type="molecule type" value="Genomic_DNA"/>
</dbReference>
<evidence type="ECO:0000313" key="32">
    <source>
        <dbReference type="EMBL" id="VDI37921.1"/>
    </source>
</evidence>
<feature type="compositionally biased region" description="Basic and acidic residues" evidence="26">
    <location>
        <begin position="1299"/>
        <end position="1317"/>
    </location>
</feature>
<evidence type="ECO:0000259" key="30">
    <source>
        <dbReference type="PROSITE" id="PS51504"/>
    </source>
</evidence>
<feature type="domain" description="Cadherin" evidence="29">
    <location>
        <begin position="482"/>
        <end position="559"/>
    </location>
</feature>
<dbReference type="Proteomes" id="UP000596742">
    <property type="component" value="Unassembled WGS sequence"/>
</dbReference>
<feature type="region of interest" description="Disordered" evidence="26">
    <location>
        <begin position="1291"/>
        <end position="1365"/>
    </location>
</feature>
<keyword evidence="15" id="KW-0156">Chromatin regulator</keyword>
<dbReference type="PANTHER" id="PTHR24028:SF146">
    <property type="entry name" value="CADHERIN 96CB, ISOFORM D-RELATED"/>
    <property type="match status" value="1"/>
</dbReference>
<evidence type="ECO:0000256" key="8">
    <source>
        <dbReference type="ARBA" id="ARBA00022723"/>
    </source>
</evidence>
<dbReference type="Gene3D" id="2.60.40.60">
    <property type="entry name" value="Cadherins"/>
    <property type="match status" value="6"/>
</dbReference>
<dbReference type="InterPro" id="IPR013083">
    <property type="entry name" value="Znf_RING/FYVE/PHD"/>
</dbReference>
<keyword evidence="5" id="KW-1017">Isopeptide bond</keyword>
<dbReference type="GO" id="GO:0006355">
    <property type="term" value="P:regulation of DNA-templated transcription"/>
    <property type="evidence" value="ECO:0007669"/>
    <property type="project" value="InterPro"/>
</dbReference>
<dbReference type="GO" id="GO:0005634">
    <property type="term" value="C:nucleus"/>
    <property type="evidence" value="ECO:0007669"/>
    <property type="project" value="UniProtKB-SubCell"/>
</dbReference>
<dbReference type="Pfam" id="PF17772">
    <property type="entry name" value="zf-MYST"/>
    <property type="match status" value="1"/>
</dbReference>
<dbReference type="PROSITE" id="PS50016">
    <property type="entry name" value="ZF_PHD_2"/>
    <property type="match status" value="2"/>
</dbReference>
<dbReference type="InterPro" id="IPR001965">
    <property type="entry name" value="Znf_PHD"/>
</dbReference>
<feature type="region of interest" description="Disordered" evidence="26">
    <location>
        <begin position="392"/>
        <end position="434"/>
    </location>
</feature>
<keyword evidence="7 27" id="KW-0812">Transmembrane</keyword>
<evidence type="ECO:0000256" key="19">
    <source>
        <dbReference type="ARBA" id="ARBA00023136"/>
    </source>
</evidence>
<feature type="domain" description="Cadherin" evidence="29">
    <location>
        <begin position="671"/>
        <end position="778"/>
    </location>
</feature>
<dbReference type="GO" id="GO:0008270">
    <property type="term" value="F:zinc ion binding"/>
    <property type="evidence" value="ECO:0007669"/>
    <property type="project" value="UniProtKB-KW"/>
</dbReference>
<reference evidence="32" key="1">
    <citation type="submission" date="2018-11" db="EMBL/GenBank/DDBJ databases">
        <authorList>
            <person name="Alioto T."/>
            <person name="Alioto T."/>
        </authorList>
    </citation>
    <scope>NUCLEOTIDE SEQUENCE</scope>
</reference>
<dbReference type="CDD" id="cd15618">
    <property type="entry name" value="PHD1_MOZ_MORF"/>
    <property type="match status" value="1"/>
</dbReference>
<dbReference type="CDD" id="cd11304">
    <property type="entry name" value="Cadherin_repeat"/>
    <property type="match status" value="6"/>
</dbReference>
<evidence type="ECO:0000256" key="9">
    <source>
        <dbReference type="ARBA" id="ARBA00022729"/>
    </source>
</evidence>
<dbReference type="CDD" id="cd15527">
    <property type="entry name" value="PHD2_KAT6A_6B"/>
    <property type="match status" value="1"/>
</dbReference>
<keyword evidence="4" id="KW-0678">Repressor</keyword>
<dbReference type="Pfam" id="PF00028">
    <property type="entry name" value="Cadherin"/>
    <property type="match status" value="6"/>
</dbReference>
<dbReference type="SUPFAM" id="SSF57903">
    <property type="entry name" value="FYVE/PHD zinc finger"/>
    <property type="match status" value="1"/>
</dbReference>
<feature type="transmembrane region" description="Helical" evidence="27">
    <location>
        <begin position="1205"/>
        <end position="1229"/>
    </location>
</feature>
<evidence type="ECO:0000256" key="27">
    <source>
        <dbReference type="SAM" id="Phobius"/>
    </source>
</evidence>
<evidence type="ECO:0000256" key="20">
    <source>
        <dbReference type="ARBA" id="ARBA00023159"/>
    </source>
</evidence>
<evidence type="ECO:0000256" key="26">
    <source>
        <dbReference type="SAM" id="MobiDB-lite"/>
    </source>
</evidence>
<evidence type="ECO:0000256" key="23">
    <source>
        <dbReference type="ARBA" id="ARBA00023242"/>
    </source>
</evidence>
<keyword evidence="33" id="KW-1185">Reference proteome</keyword>
<keyword evidence="3" id="KW-1003">Cell membrane</keyword>
<dbReference type="PROSITE" id="PS50268">
    <property type="entry name" value="CADHERIN_2"/>
    <property type="match status" value="7"/>
</dbReference>
<keyword evidence="14" id="KW-0832">Ubl conjugation</keyword>
<feature type="domain" description="PHD-type" evidence="28">
    <location>
        <begin position="261"/>
        <end position="311"/>
    </location>
</feature>
<dbReference type="InterPro" id="IPR015919">
    <property type="entry name" value="Cadherin-like_sf"/>
</dbReference>
<feature type="domain" description="PHD-type" evidence="28">
    <location>
        <begin position="205"/>
        <end position="264"/>
    </location>
</feature>
<dbReference type="SUPFAM" id="SSF103637">
    <property type="entry name" value="CCHHC domain"/>
    <property type="match status" value="1"/>
</dbReference>
<keyword evidence="18" id="KW-0805">Transcription regulation</keyword>
<keyword evidence="23" id="KW-0539">Nucleus</keyword>
<dbReference type="SUPFAM" id="SSF49313">
    <property type="entry name" value="Cadherin-like"/>
    <property type="match status" value="6"/>
</dbReference>
<dbReference type="FunFam" id="2.60.40.60:FF:000020">
    <property type="entry name" value="Dachsous cadherin-related 1b"/>
    <property type="match status" value="2"/>
</dbReference>
<evidence type="ECO:0000256" key="17">
    <source>
        <dbReference type="ARBA" id="ARBA00022989"/>
    </source>
</evidence>
<dbReference type="Gene3D" id="3.30.60.60">
    <property type="entry name" value="N-acetyl transferase-like"/>
    <property type="match status" value="1"/>
</dbReference>
<feature type="domain" description="SAMD1-like winged helix (WH)" evidence="31">
    <location>
        <begin position="7"/>
        <end position="83"/>
    </location>
</feature>
<evidence type="ECO:0000256" key="18">
    <source>
        <dbReference type="ARBA" id="ARBA00023015"/>
    </source>
</evidence>
<dbReference type="PROSITE" id="PS00232">
    <property type="entry name" value="CADHERIN_1"/>
    <property type="match status" value="3"/>
</dbReference>
<dbReference type="InterPro" id="IPR050174">
    <property type="entry name" value="Protocadherin/Cadherin-CA"/>
</dbReference>
<evidence type="ECO:0000256" key="3">
    <source>
        <dbReference type="ARBA" id="ARBA00022475"/>
    </source>
</evidence>
<dbReference type="PROSITE" id="PS51504">
    <property type="entry name" value="H15"/>
    <property type="match status" value="1"/>
</dbReference>
<dbReference type="FunFam" id="3.30.40.10:FF:000005">
    <property type="entry name" value="zinc finger protein isoform X1"/>
    <property type="match status" value="1"/>
</dbReference>
<feature type="compositionally biased region" description="Polar residues" evidence="26">
    <location>
        <begin position="1318"/>
        <end position="1328"/>
    </location>
</feature>
<evidence type="ECO:0000256" key="22">
    <source>
        <dbReference type="ARBA" id="ARBA00023180"/>
    </source>
</evidence>
<gene>
    <name evidence="32" type="ORF">MGAL_10B093909</name>
</gene>
<comment type="subcellular location">
    <subcellularLocation>
        <location evidence="2">Cell membrane</location>
        <topology evidence="2">Single-pass type I membrane protein</topology>
    </subcellularLocation>
    <subcellularLocation>
        <location evidence="1">Nucleus</location>
    </subcellularLocation>
</comment>
<evidence type="ECO:0000256" key="24">
    <source>
        <dbReference type="PROSITE-ProRule" id="PRU00043"/>
    </source>
</evidence>
<dbReference type="PRINTS" id="PR00205">
    <property type="entry name" value="CADHERIN"/>
</dbReference>
<evidence type="ECO:0000256" key="2">
    <source>
        <dbReference type="ARBA" id="ARBA00004251"/>
    </source>
</evidence>
<evidence type="ECO:0000256" key="11">
    <source>
        <dbReference type="ARBA" id="ARBA00022771"/>
    </source>
</evidence>
<evidence type="ECO:0000256" key="15">
    <source>
        <dbReference type="ARBA" id="ARBA00022853"/>
    </source>
</evidence>
<dbReference type="InterPro" id="IPR002126">
    <property type="entry name" value="Cadherin-like_dom"/>
</dbReference>
<evidence type="ECO:0000259" key="29">
    <source>
        <dbReference type="PROSITE" id="PS50268"/>
    </source>
</evidence>
<dbReference type="GO" id="GO:0006334">
    <property type="term" value="P:nucleosome assembly"/>
    <property type="evidence" value="ECO:0007669"/>
    <property type="project" value="InterPro"/>
</dbReference>
<comment type="caution">
    <text evidence="32">The sequence shown here is derived from an EMBL/GenBank/DDBJ whole genome shotgun (WGS) entry which is preliminary data.</text>
</comment>
<dbReference type="PROSITE" id="PS51802">
    <property type="entry name" value="ZF_CCHHC"/>
    <property type="match status" value="1"/>
</dbReference>
<feature type="compositionally biased region" description="Basic and acidic residues" evidence="26">
    <location>
        <begin position="423"/>
        <end position="434"/>
    </location>
</feature>
<keyword evidence="13 24" id="KW-0106">Calcium</keyword>
<keyword evidence="12" id="KW-0862">Zinc</keyword>
<evidence type="ECO:0000256" key="7">
    <source>
        <dbReference type="ARBA" id="ARBA00022692"/>
    </source>
</evidence>
<keyword evidence="16" id="KW-0130">Cell adhesion</keyword>
<feature type="domain" description="Cadherin" evidence="29">
    <location>
        <begin position="1099"/>
        <end position="1191"/>
    </location>
</feature>
<dbReference type="SMART" id="SM00112">
    <property type="entry name" value="CA"/>
    <property type="match status" value="6"/>
</dbReference>
<evidence type="ECO:0000256" key="1">
    <source>
        <dbReference type="ARBA" id="ARBA00004123"/>
    </source>
</evidence>
<dbReference type="Gene3D" id="3.30.40.10">
    <property type="entry name" value="Zinc/RING finger domain, C3HC4 (zinc finger)"/>
    <property type="match status" value="1"/>
</dbReference>
<evidence type="ECO:0000256" key="4">
    <source>
        <dbReference type="ARBA" id="ARBA00022491"/>
    </source>
</evidence>
<accession>A0A8B6ERM9</accession>
<dbReference type="InterPro" id="IPR020894">
    <property type="entry name" value="Cadherin_CS"/>
</dbReference>
<keyword evidence="9" id="KW-0732">Signal</keyword>
<dbReference type="PROSITE" id="PS52014">
    <property type="entry name" value="SAMD1_WH"/>
    <property type="match status" value="1"/>
</dbReference>
<keyword evidence="17 27" id="KW-1133">Transmembrane helix</keyword>
<feature type="domain" description="Cadherin" evidence="29">
    <location>
        <begin position="991"/>
        <end position="1095"/>
    </location>
</feature>
<dbReference type="GO" id="GO:0003677">
    <property type="term" value="F:DNA binding"/>
    <property type="evidence" value="ECO:0007669"/>
    <property type="project" value="InterPro"/>
</dbReference>
<dbReference type="OrthoDB" id="6252479at2759"/>
<sequence length="1415" mass="157930">MVKEGETEGLANLTYAKWILEAIDKIKHQKQQPNLQRIVHAVQQYHSVSRESIEEQLQLATKDGLIVRTFSKKDWSYRDPSKMPHTKRRSLKIDKKTDLTKFLVKAVMELGEEGSSLKKIKNHLNAIYSIECLNGVDLTLLLKNCLKTAMDNKYLIKEGRSVKLGEKASDIDIAGSSSNSASFDEDSTSDMSFSIEQNMKCAKPVLICCFCLGDENKNRSGEPEDLISCADCGNSGHPTCLKFSVDLTEVVKSLRWQCIECKTCSFCQRSGREDNMLFCDTCDRGFHMECCDPPLTKAPKGKWKCNICDPNRGNKKGKKYLEMVTRLKEKYRNKEKIKLKRPAKKFFSQKKHDLIKCPTPGCDSTGNVNGKSNVHRSKLFCPLVTPEQRKRYKLEKKYTANNGQYDSDSEFEEDRESPPPPKPPKEHPPNVTDTDKDLFKQAQEKAQEVLKQDASKNCSPMLEECSPTPSQSRFPPCIEFGKYEIQTWYSSPYPQEYARRKKTSRLETKGILDRESVCEFTKICSLSLDIAVQSTRTSFFLKIPVKINVNDLNDNAPVFDKPNITLSLSEASLVGTKVRIDGARDRDTSDTYSLQTYQVSPANTPFSIEFEKKLDGTSIVRLKVEKTLDRETKSSYQLEIVAKDGGSPPQSGTLFANIIITDVNDNPPNFEKPQYDITVKEDVNISSVIGTIKAVDLDEGDNGRVTYRLSSHQSDTILNLFSIDHLTGELRVSKKLSYAPGKKYQIIIEASDTADQPLTSQTRVIVVVEDVGNSAPVIVVNLLSGSNVAHITEYANKGTAVAHIAVHDDDTGDNGNVYCTMMSDYFELMLLGNKEYNVVVKQKLDREQIPNHRVSISCQDNGKPPFNVSSEFNIEIDDENDSPPKFSSIQYTETIFEGNKKGDVIVQVFAIDSDQGKNAEIYYFLDNEGSKIFSVDSTTGVVRAGIELDREQTPTITTKIFAIDQGTPSMTGTADIVVKILDLNDNSPKFEKEVFPMEVFENKESGIEIGQLFAQDFDEGDNAKIVFNLPKGTPIDLPFLVLPHGQITTNKVLDRETQPSYGFYVIAYDLGYPPRTSTASVVVTVKDMNDHRPEIKGPNYANNTFSISQSSKAGRIITTVVAYDKDKGENSDLVFSILNTAAYFSIDPKSGAIFLEKDIDVSPGTTFSLEIEVSDKGVYPQKSFMTLTVVIGTGEQTAASNTTNMVIVIVLVSLTIVASTIIIAVIIFLRRVDRNAKATKSKSDYYSGGHVIDPSVTVFSLPDDSILCSDKKKKKEVSFSIDDDQDHIDALQLPSKTNHPFDKMFVDKDKRQGDDSHSIGSTSDSGRGNSDDETSRSPHSTGNRTQHKGKQGKHSGNSDSLFSPRKISHSQPLLYSPSKMNEQHGSRQLKYHTDNPRNIFHFDQQENGPVIDCVV</sequence>
<keyword evidence="21" id="KW-0804">Transcription</keyword>
<organism evidence="32 33">
    <name type="scientific">Mytilus galloprovincialis</name>
    <name type="common">Mediterranean mussel</name>
    <dbReference type="NCBI Taxonomy" id="29158"/>
    <lineage>
        <taxon>Eukaryota</taxon>
        <taxon>Metazoa</taxon>
        <taxon>Spiralia</taxon>
        <taxon>Lophotrochozoa</taxon>
        <taxon>Mollusca</taxon>
        <taxon>Bivalvia</taxon>
        <taxon>Autobranchia</taxon>
        <taxon>Pteriomorphia</taxon>
        <taxon>Mytilida</taxon>
        <taxon>Mytiloidea</taxon>
        <taxon>Mytilidae</taxon>
        <taxon>Mytilinae</taxon>
        <taxon>Mytilus</taxon>
    </lineage>
</organism>
<evidence type="ECO:0000256" key="25">
    <source>
        <dbReference type="PROSITE-ProRule" id="PRU00146"/>
    </source>
</evidence>
<dbReference type="GO" id="GO:0000786">
    <property type="term" value="C:nucleosome"/>
    <property type="evidence" value="ECO:0007669"/>
    <property type="project" value="InterPro"/>
</dbReference>
<dbReference type="Pfam" id="PF01530">
    <property type="entry name" value="zf-C2HC"/>
    <property type="match status" value="1"/>
</dbReference>
<keyword evidence="6" id="KW-0597">Phosphoprotein</keyword>
<dbReference type="GO" id="GO:0005886">
    <property type="term" value="C:plasma membrane"/>
    <property type="evidence" value="ECO:0007669"/>
    <property type="project" value="UniProtKB-SubCell"/>
</dbReference>
<keyword evidence="20" id="KW-0010">Activator</keyword>
<evidence type="ECO:0000256" key="12">
    <source>
        <dbReference type="ARBA" id="ARBA00022833"/>
    </source>
</evidence>
<protein>
    <submittedName>
        <fullName evidence="32">Protocadherin delta 1</fullName>
    </submittedName>
</protein>
<feature type="domain" description="Cadherin" evidence="29">
    <location>
        <begin position="560"/>
        <end position="670"/>
    </location>
</feature>
<dbReference type="InterPro" id="IPR040706">
    <property type="entry name" value="Zf-MYST"/>
</dbReference>
<dbReference type="PANTHER" id="PTHR24028">
    <property type="entry name" value="CADHERIN-87A"/>
    <property type="match status" value="1"/>
</dbReference>
<keyword evidence="11 25" id="KW-0863">Zinc-finger</keyword>
<dbReference type="GO" id="GO:0007156">
    <property type="term" value="P:homophilic cell adhesion via plasma membrane adhesion molecules"/>
    <property type="evidence" value="ECO:0007669"/>
    <property type="project" value="InterPro"/>
</dbReference>
<name>A0A8B6ERM9_MYTGA</name>
<keyword evidence="19 27" id="KW-0472">Membrane</keyword>
<evidence type="ECO:0000256" key="5">
    <source>
        <dbReference type="ARBA" id="ARBA00022499"/>
    </source>
</evidence>
<keyword evidence="10" id="KW-0677">Repeat</keyword>